<proteinExistence type="predicted"/>
<dbReference type="EMBL" id="VAFM01000002">
    <property type="protein sequence ID" value="TKW60455.1"/>
    <property type="molecule type" value="Genomic_DNA"/>
</dbReference>
<dbReference type="Proteomes" id="UP000320948">
    <property type="component" value="Unassembled WGS sequence"/>
</dbReference>
<reference evidence="1 2" key="1">
    <citation type="journal article" date="2017" name="Nat. Commun.">
        <title>In situ click chemistry generation of cyclooxygenase-2 inhibitors.</title>
        <authorList>
            <person name="Bhardwaj A."/>
            <person name="Kaur J."/>
            <person name="Wuest M."/>
            <person name="Wuest F."/>
        </authorList>
    </citation>
    <scope>NUCLEOTIDE SEQUENCE [LARGE SCALE GENOMIC DNA]</scope>
    <source>
        <strain evidence="1">S2_018_000_R2_106</strain>
    </source>
</reference>
<name>A0A6N4QYA1_BLAVI</name>
<accession>A0A6N4QYA1</accession>
<protein>
    <submittedName>
        <fullName evidence="1">DUF1636 domain-containing protein</fullName>
    </submittedName>
</protein>
<gene>
    <name evidence="1" type="ORF">DI628_05995</name>
</gene>
<organism evidence="1 2">
    <name type="scientific">Blastochloris viridis</name>
    <name type="common">Rhodopseudomonas viridis</name>
    <dbReference type="NCBI Taxonomy" id="1079"/>
    <lineage>
        <taxon>Bacteria</taxon>
        <taxon>Pseudomonadati</taxon>
        <taxon>Pseudomonadota</taxon>
        <taxon>Alphaproteobacteria</taxon>
        <taxon>Hyphomicrobiales</taxon>
        <taxon>Blastochloridaceae</taxon>
        <taxon>Blastochloris</taxon>
    </lineage>
</organism>
<sequence length="122" mass="13337">MSQTILYICATCGMPKDPETGKKPTNPQSEALAARANELLADMQDVDVRLTKCLSLCNKPIAWALDNPERHATTFAPATTAEDMVATVKLYLTTPLGEKMPKKDLPPEVKPTLISRIPPFKA</sequence>
<comment type="caution">
    <text evidence="1">The sequence shown here is derived from an EMBL/GenBank/DDBJ whole genome shotgun (WGS) entry which is preliminary data.</text>
</comment>
<evidence type="ECO:0000313" key="1">
    <source>
        <dbReference type="EMBL" id="TKW60455.1"/>
    </source>
</evidence>
<dbReference type="Pfam" id="PF07845">
    <property type="entry name" value="DUF1636"/>
    <property type="match status" value="1"/>
</dbReference>
<dbReference type="InterPro" id="IPR012863">
    <property type="entry name" value="DUF1636"/>
</dbReference>
<evidence type="ECO:0000313" key="2">
    <source>
        <dbReference type="Proteomes" id="UP000320948"/>
    </source>
</evidence>
<dbReference type="AlphaFoldDB" id="A0A6N4QYA1"/>